<gene>
    <name evidence="1" type="ORF">FRX97_02360</name>
</gene>
<dbReference type="CDD" id="cd10981">
    <property type="entry name" value="ZnPC_S1P1"/>
    <property type="match status" value="1"/>
</dbReference>
<dbReference type="OrthoDB" id="267579at2"/>
<dbReference type="Proteomes" id="UP000321168">
    <property type="component" value="Unassembled WGS sequence"/>
</dbReference>
<evidence type="ECO:0000313" key="1">
    <source>
        <dbReference type="EMBL" id="TXC81956.1"/>
    </source>
</evidence>
<evidence type="ECO:0000313" key="2">
    <source>
        <dbReference type="Proteomes" id="UP000321168"/>
    </source>
</evidence>
<comment type="caution">
    <text evidence="1">The sequence shown here is derived from an EMBL/GenBank/DDBJ whole genome shotgun (WGS) entry which is preliminary data.</text>
</comment>
<keyword evidence="2" id="KW-1185">Reference proteome</keyword>
<organism evidence="1 2">
    <name type="scientific">Luteibaculum oceani</name>
    <dbReference type="NCBI Taxonomy" id="1294296"/>
    <lineage>
        <taxon>Bacteria</taxon>
        <taxon>Pseudomonadati</taxon>
        <taxon>Bacteroidota</taxon>
        <taxon>Flavobacteriia</taxon>
        <taxon>Flavobacteriales</taxon>
        <taxon>Luteibaculaceae</taxon>
        <taxon>Luteibaculum</taxon>
    </lineage>
</organism>
<name>A0A5C6VBW2_9FLAO</name>
<dbReference type="SUPFAM" id="SSF48537">
    <property type="entry name" value="Phospholipase C/P1 nuclease"/>
    <property type="match status" value="1"/>
</dbReference>
<dbReference type="RefSeq" id="WP_147013001.1">
    <property type="nucleotide sequence ID" value="NZ_VORB01000002.1"/>
</dbReference>
<dbReference type="GO" id="GO:0016788">
    <property type="term" value="F:hydrolase activity, acting on ester bonds"/>
    <property type="evidence" value="ECO:0007669"/>
    <property type="project" value="InterPro"/>
</dbReference>
<dbReference type="Gene3D" id="1.10.575.10">
    <property type="entry name" value="P1 Nuclease"/>
    <property type="match status" value="1"/>
</dbReference>
<sequence length="302" mass="35426">MTSTQRYSFTLLAVFILCISVQALNKVNVWGFFAHRKINELAVYALPDSMHIYLRSHIEYLSEHAVDPDRRRHSTKGEAEKHYIDLDYYPYDIKQLADSFPKSWEMALSCYPEDTLRTYGIAPWNLQQYHYRLVKQFQGRDLSKLLKTMADYGHYVGDIHVPLHTTMNYNGQLTGQKGIHGLWETRLPELFFDEYDLLVEEVKYIDDVQELIWSVVLESHRLMPEVLHKEMMLSKANSSSKYTFEERGERTTTSYAKSFSQLYHDNLNGMVEQRMRCAVSCLASLWYTAWVDAGQPSLKEFE</sequence>
<dbReference type="EMBL" id="VORB01000002">
    <property type="protein sequence ID" value="TXC81956.1"/>
    <property type="molecule type" value="Genomic_DNA"/>
</dbReference>
<proteinExistence type="predicted"/>
<reference evidence="1 2" key="1">
    <citation type="submission" date="2019-08" db="EMBL/GenBank/DDBJ databases">
        <title>Genome of Luteibaculum oceani JCM 18817.</title>
        <authorList>
            <person name="Bowman J.P."/>
        </authorList>
    </citation>
    <scope>NUCLEOTIDE SEQUENCE [LARGE SCALE GENOMIC DNA]</scope>
    <source>
        <strain evidence="1 2">JCM 18817</strain>
    </source>
</reference>
<accession>A0A5C6VBW2</accession>
<protein>
    <submittedName>
        <fullName evidence="1">S1/P1 Nuclease</fullName>
    </submittedName>
</protein>
<dbReference type="AlphaFoldDB" id="A0A5C6VBW2"/>
<dbReference type="InterPro" id="IPR008947">
    <property type="entry name" value="PLipase_C/P1_nuclease_dom_sf"/>
</dbReference>